<reference evidence="2 3" key="1">
    <citation type="submission" date="2016-03" db="EMBL/GenBank/DDBJ databases">
        <authorList>
            <person name="Ploux O."/>
        </authorList>
    </citation>
    <scope>NUCLEOTIDE SEQUENCE [LARGE SCALE GENOMIC DNA]</scope>
    <source>
        <strain evidence="2 3">R0</strain>
    </source>
</reference>
<dbReference type="AlphaFoldDB" id="A0A150WJF8"/>
<keyword evidence="1" id="KW-1133">Transmembrane helix</keyword>
<accession>A0A150WJF8</accession>
<dbReference type="OrthoDB" id="5292027at2"/>
<dbReference type="Proteomes" id="UP000075320">
    <property type="component" value="Unassembled WGS sequence"/>
</dbReference>
<feature type="transmembrane region" description="Helical" evidence="1">
    <location>
        <begin position="6"/>
        <end position="23"/>
    </location>
</feature>
<protein>
    <submittedName>
        <fullName evidence="2">Uncharacterized protein</fullName>
    </submittedName>
</protein>
<organism evidence="2 3">
    <name type="scientific">Bdellovibrio bacteriovorus</name>
    <dbReference type="NCBI Taxonomy" id="959"/>
    <lineage>
        <taxon>Bacteria</taxon>
        <taxon>Pseudomonadati</taxon>
        <taxon>Bdellovibrionota</taxon>
        <taxon>Bdellovibrionia</taxon>
        <taxon>Bdellovibrionales</taxon>
        <taxon>Pseudobdellovibrionaceae</taxon>
        <taxon>Bdellovibrio</taxon>
    </lineage>
</organism>
<keyword evidence="1" id="KW-0812">Transmembrane</keyword>
<name>A0A150WJF8_BDEBC</name>
<keyword evidence="1" id="KW-0472">Membrane</keyword>
<sequence length="212" mass="24850">MKTIISLLSLGFVIIIVCLVYLLRSGVSIRTAPIIKPSIVSPDFTNVPQGLFLRLFPDIQQSHYILWSVSQNSAEVQQTLSIMKERAEKELRQPVQFIYNGPKATLEEVKACARPCWILFPEDQANELKSNDWINTRLKPLDRPYFTISWIAFHRDITVPEPCIKEKRLDLECLKVVSIQEVRRKMKEESARYFFMRKYMDSDYFLFLEDPK</sequence>
<evidence type="ECO:0000256" key="1">
    <source>
        <dbReference type="SAM" id="Phobius"/>
    </source>
</evidence>
<evidence type="ECO:0000313" key="3">
    <source>
        <dbReference type="Proteomes" id="UP000075320"/>
    </source>
</evidence>
<keyword evidence="3" id="KW-1185">Reference proteome</keyword>
<comment type="caution">
    <text evidence="2">The sequence shown here is derived from an EMBL/GenBank/DDBJ whole genome shotgun (WGS) entry which is preliminary data.</text>
</comment>
<dbReference type="RefSeq" id="WP_061835746.1">
    <property type="nucleotide sequence ID" value="NZ_LUKE01000003.1"/>
</dbReference>
<gene>
    <name evidence="2" type="ORF">AZI86_13620</name>
</gene>
<evidence type="ECO:0000313" key="2">
    <source>
        <dbReference type="EMBL" id="KYG63852.1"/>
    </source>
</evidence>
<proteinExistence type="predicted"/>
<dbReference type="EMBL" id="LUKE01000003">
    <property type="protein sequence ID" value="KYG63852.1"/>
    <property type="molecule type" value="Genomic_DNA"/>
</dbReference>